<dbReference type="AlphaFoldDB" id="A0A165FBT2"/>
<keyword evidence="4" id="KW-0067">ATP-binding</keyword>
<dbReference type="PROSITE" id="PS50011">
    <property type="entry name" value="PROTEIN_KINASE_DOM"/>
    <property type="match status" value="1"/>
</dbReference>
<evidence type="ECO:0000313" key="7">
    <source>
        <dbReference type="Proteomes" id="UP000077266"/>
    </source>
</evidence>
<dbReference type="GO" id="GO:0005524">
    <property type="term" value="F:ATP binding"/>
    <property type="evidence" value="ECO:0007669"/>
    <property type="project" value="UniProtKB-KW"/>
</dbReference>
<dbReference type="Gene3D" id="1.10.510.10">
    <property type="entry name" value="Transferase(Phosphotransferase) domain 1"/>
    <property type="match status" value="1"/>
</dbReference>
<dbReference type="STRING" id="1314781.A0A165FBT2"/>
<dbReference type="SMART" id="SM00220">
    <property type="entry name" value="S_TKc"/>
    <property type="match status" value="1"/>
</dbReference>
<dbReference type="InterPro" id="IPR050538">
    <property type="entry name" value="MAP_kinase_kinase_kinase"/>
</dbReference>
<keyword evidence="1" id="KW-0808">Transferase</keyword>
<organism evidence="6 7">
    <name type="scientific">Exidia glandulosa HHB12029</name>
    <dbReference type="NCBI Taxonomy" id="1314781"/>
    <lineage>
        <taxon>Eukaryota</taxon>
        <taxon>Fungi</taxon>
        <taxon>Dikarya</taxon>
        <taxon>Basidiomycota</taxon>
        <taxon>Agaricomycotina</taxon>
        <taxon>Agaricomycetes</taxon>
        <taxon>Auriculariales</taxon>
        <taxon>Exidiaceae</taxon>
        <taxon>Exidia</taxon>
    </lineage>
</organism>
<keyword evidence="3 6" id="KW-0418">Kinase</keyword>
<reference evidence="6 7" key="1">
    <citation type="journal article" date="2016" name="Mol. Biol. Evol.">
        <title>Comparative Genomics of Early-Diverging Mushroom-Forming Fungi Provides Insights into the Origins of Lignocellulose Decay Capabilities.</title>
        <authorList>
            <person name="Nagy L.G."/>
            <person name="Riley R."/>
            <person name="Tritt A."/>
            <person name="Adam C."/>
            <person name="Daum C."/>
            <person name="Floudas D."/>
            <person name="Sun H."/>
            <person name="Yadav J.S."/>
            <person name="Pangilinan J."/>
            <person name="Larsson K.H."/>
            <person name="Matsuura K."/>
            <person name="Barry K."/>
            <person name="Labutti K."/>
            <person name="Kuo R."/>
            <person name="Ohm R.A."/>
            <person name="Bhattacharya S.S."/>
            <person name="Shirouzu T."/>
            <person name="Yoshinaga Y."/>
            <person name="Martin F.M."/>
            <person name="Grigoriev I.V."/>
            <person name="Hibbett D.S."/>
        </authorList>
    </citation>
    <scope>NUCLEOTIDE SEQUENCE [LARGE SCALE GENOMIC DNA]</scope>
    <source>
        <strain evidence="6 7">HHB12029</strain>
    </source>
</reference>
<keyword evidence="7" id="KW-1185">Reference proteome</keyword>
<dbReference type="InParanoid" id="A0A165FBT2"/>
<evidence type="ECO:0000259" key="5">
    <source>
        <dbReference type="PROSITE" id="PS50011"/>
    </source>
</evidence>
<evidence type="ECO:0000256" key="3">
    <source>
        <dbReference type="ARBA" id="ARBA00022777"/>
    </source>
</evidence>
<dbReference type="InterPro" id="IPR008271">
    <property type="entry name" value="Ser/Thr_kinase_AS"/>
</dbReference>
<gene>
    <name evidence="6" type="ORF">EXIGLDRAFT_619047</name>
</gene>
<name>A0A165FBT2_EXIGL</name>
<dbReference type="GO" id="GO:0000165">
    <property type="term" value="P:MAPK cascade"/>
    <property type="evidence" value="ECO:0007669"/>
    <property type="project" value="UniProtKB-ARBA"/>
</dbReference>
<dbReference type="InterPro" id="IPR011009">
    <property type="entry name" value="Kinase-like_dom_sf"/>
</dbReference>
<evidence type="ECO:0000313" key="6">
    <source>
        <dbReference type="EMBL" id="KZV88741.1"/>
    </source>
</evidence>
<accession>A0A165FBT2</accession>
<feature type="non-terminal residue" evidence="6">
    <location>
        <position position="1"/>
    </location>
</feature>
<feature type="domain" description="Protein kinase" evidence="5">
    <location>
        <begin position="1"/>
        <end position="150"/>
    </location>
</feature>
<proteinExistence type="predicted"/>
<dbReference type="SUPFAM" id="SSF56112">
    <property type="entry name" value="Protein kinase-like (PK-like)"/>
    <property type="match status" value="1"/>
</dbReference>
<dbReference type="PROSITE" id="PS00108">
    <property type="entry name" value="PROTEIN_KINASE_ST"/>
    <property type="match status" value="1"/>
</dbReference>
<dbReference type="EMBL" id="KV426091">
    <property type="protein sequence ID" value="KZV88741.1"/>
    <property type="molecule type" value="Genomic_DNA"/>
</dbReference>
<dbReference type="PANTHER" id="PTHR48016">
    <property type="entry name" value="MAP KINASE KINASE KINASE SSK2-RELATED-RELATED"/>
    <property type="match status" value="1"/>
</dbReference>
<dbReference type="OrthoDB" id="5809314at2759"/>
<dbReference type="GO" id="GO:0004672">
    <property type="term" value="F:protein kinase activity"/>
    <property type="evidence" value="ECO:0007669"/>
    <property type="project" value="InterPro"/>
</dbReference>
<dbReference type="Pfam" id="PF00069">
    <property type="entry name" value="Pkinase"/>
    <property type="match status" value="1"/>
</dbReference>
<sequence>PAMVSVWEQNGDINTYLAGRRKSGADTSLLSINLLMDVAKGLIYLHSENVIHADIKGANVLISSAGRALLCDFGVAWTRVRNSVSFTLERSGGKGTFRWMPPEFLDEATGRYCMQSDIWSLGCLILEVRTSVPDSRWVSHHLSHVLGTLL</sequence>
<protein>
    <submittedName>
        <fullName evidence="6">Kinase-like protein</fullName>
    </submittedName>
</protein>
<dbReference type="InterPro" id="IPR000719">
    <property type="entry name" value="Prot_kinase_dom"/>
</dbReference>
<keyword evidence="2" id="KW-0547">Nucleotide-binding</keyword>
<dbReference type="PANTHER" id="PTHR48016:SF56">
    <property type="entry name" value="MAPKK KINASE"/>
    <property type="match status" value="1"/>
</dbReference>
<dbReference type="Proteomes" id="UP000077266">
    <property type="component" value="Unassembled WGS sequence"/>
</dbReference>
<evidence type="ECO:0000256" key="1">
    <source>
        <dbReference type="ARBA" id="ARBA00022679"/>
    </source>
</evidence>
<evidence type="ECO:0000256" key="2">
    <source>
        <dbReference type="ARBA" id="ARBA00022741"/>
    </source>
</evidence>
<evidence type="ECO:0000256" key="4">
    <source>
        <dbReference type="ARBA" id="ARBA00022840"/>
    </source>
</evidence>